<keyword evidence="7" id="KW-1185">Reference proteome</keyword>
<dbReference type="AlphaFoldDB" id="A0A8H3J525"/>
<organism evidence="6 7">
    <name type="scientific">Heterodermia speciosa</name>
    <dbReference type="NCBI Taxonomy" id="116794"/>
    <lineage>
        <taxon>Eukaryota</taxon>
        <taxon>Fungi</taxon>
        <taxon>Dikarya</taxon>
        <taxon>Ascomycota</taxon>
        <taxon>Pezizomycotina</taxon>
        <taxon>Lecanoromycetes</taxon>
        <taxon>OSLEUM clade</taxon>
        <taxon>Lecanoromycetidae</taxon>
        <taxon>Caliciales</taxon>
        <taxon>Physciaceae</taxon>
        <taxon>Heterodermia</taxon>
    </lineage>
</organism>
<dbReference type="Proteomes" id="UP000664521">
    <property type="component" value="Unassembled WGS sequence"/>
</dbReference>
<evidence type="ECO:0000313" key="7">
    <source>
        <dbReference type="Proteomes" id="UP000664521"/>
    </source>
</evidence>
<evidence type="ECO:0000313" key="6">
    <source>
        <dbReference type="EMBL" id="CAF9940800.1"/>
    </source>
</evidence>
<dbReference type="InterPro" id="IPR036318">
    <property type="entry name" value="FAD-bd_PCMH-like_sf"/>
</dbReference>
<evidence type="ECO:0000256" key="2">
    <source>
        <dbReference type="ARBA" id="ARBA00022630"/>
    </source>
</evidence>
<dbReference type="EMBL" id="CAJPDS010000162">
    <property type="protein sequence ID" value="CAF9940800.1"/>
    <property type="molecule type" value="Genomic_DNA"/>
</dbReference>
<comment type="caution">
    <text evidence="6">The sequence shown here is derived from an EMBL/GenBank/DDBJ whole genome shotgun (WGS) entry which is preliminary data.</text>
</comment>
<reference evidence="6" key="1">
    <citation type="submission" date="2021-03" db="EMBL/GenBank/DDBJ databases">
        <authorList>
            <person name="Tagirdzhanova G."/>
        </authorList>
    </citation>
    <scope>NUCLEOTIDE SEQUENCE</scope>
</reference>
<proteinExistence type="inferred from homology"/>
<dbReference type="PANTHER" id="PTHR42973">
    <property type="entry name" value="BINDING OXIDOREDUCTASE, PUTATIVE (AFU_ORTHOLOGUE AFUA_1G17690)-RELATED"/>
    <property type="match status" value="1"/>
</dbReference>
<evidence type="ECO:0000256" key="3">
    <source>
        <dbReference type="ARBA" id="ARBA00022827"/>
    </source>
</evidence>
<dbReference type="InterPro" id="IPR016169">
    <property type="entry name" value="FAD-bd_PCMH_sub2"/>
</dbReference>
<dbReference type="Gene3D" id="3.30.465.10">
    <property type="match status" value="1"/>
</dbReference>
<dbReference type="PROSITE" id="PS51387">
    <property type="entry name" value="FAD_PCMH"/>
    <property type="match status" value="1"/>
</dbReference>
<evidence type="ECO:0000256" key="1">
    <source>
        <dbReference type="ARBA" id="ARBA00005466"/>
    </source>
</evidence>
<dbReference type="SUPFAM" id="SSF56176">
    <property type="entry name" value="FAD-binding/transporter-associated domain-like"/>
    <property type="match status" value="1"/>
</dbReference>
<evidence type="ECO:0000256" key="4">
    <source>
        <dbReference type="ARBA" id="ARBA00023002"/>
    </source>
</evidence>
<keyword evidence="4" id="KW-0560">Oxidoreductase</keyword>
<dbReference type="OrthoDB" id="2151789at2759"/>
<accession>A0A8H3J525</accession>
<dbReference type="InterPro" id="IPR016166">
    <property type="entry name" value="FAD-bd_PCMH"/>
</dbReference>
<dbReference type="PANTHER" id="PTHR42973:SF53">
    <property type="entry name" value="FAD-BINDING PCMH-TYPE DOMAIN-CONTAINING PROTEIN-RELATED"/>
    <property type="match status" value="1"/>
</dbReference>
<dbReference type="Pfam" id="PF01565">
    <property type="entry name" value="FAD_binding_4"/>
    <property type="match status" value="1"/>
</dbReference>
<dbReference type="GO" id="GO:0016491">
    <property type="term" value="F:oxidoreductase activity"/>
    <property type="evidence" value="ECO:0007669"/>
    <property type="project" value="UniProtKB-KW"/>
</dbReference>
<dbReference type="InterPro" id="IPR050416">
    <property type="entry name" value="FAD-linked_Oxidoreductase"/>
</dbReference>
<sequence>MATFPQVDFLKEAGLKADRILVPSDADFVARQASYWSCGARSLRPACIVQPRSAREVAAAVRALVSARVPFAVRSGGHTAWASANTIGADGVTIDLGYMDWVRLPSDEEGTGKTVNLGPGNQWGRVYSELALHGLTVAGGREGNVGVAGLILGGGMAFFTGRYGLACDNIVEYEVVLADGRIVSARKDGDHANLFRALKGGSGNFGIVTNFRMRTLPLPPVWAGMTIHPKEAIPDAIRALKDFTDDMWSDPDFKDIVVIGALIQIAGVEQAPAYKKWLEMPTITTTCKMTTIPQLTMDYSQAKDYHNTWFTATFKNDVRIVAKAAELHDQLVKTLKAFIPDGDFVTQCLFQPFPRLFGQHSAAAGGNMLNIERQSHDGLLWLAVAQVRTPEQERFAYTLVQDWVHAVRQFAAIIGGNLEWTYLNYADRSQDPLTNYGLENILFMKDVAAKYDPEQVFQTLCSGGFKVSNVKLPN</sequence>
<name>A0A8H3J525_9LECA</name>
<evidence type="ECO:0000259" key="5">
    <source>
        <dbReference type="PROSITE" id="PS51387"/>
    </source>
</evidence>
<keyword evidence="2" id="KW-0285">Flavoprotein</keyword>
<dbReference type="InterPro" id="IPR006094">
    <property type="entry name" value="Oxid_FAD_bind_N"/>
</dbReference>
<feature type="domain" description="FAD-binding PCMH-type" evidence="5">
    <location>
        <begin position="41"/>
        <end position="218"/>
    </location>
</feature>
<comment type="similarity">
    <text evidence="1">Belongs to the oxygen-dependent FAD-linked oxidoreductase family.</text>
</comment>
<keyword evidence="3" id="KW-0274">FAD</keyword>
<dbReference type="GO" id="GO:0071949">
    <property type="term" value="F:FAD binding"/>
    <property type="evidence" value="ECO:0007669"/>
    <property type="project" value="InterPro"/>
</dbReference>
<gene>
    <name evidence="6" type="ORF">HETSPECPRED_002645</name>
</gene>
<protein>
    <recommendedName>
        <fullName evidence="5">FAD-binding PCMH-type domain-containing protein</fullName>
    </recommendedName>
</protein>